<reference evidence="1" key="1">
    <citation type="submission" date="2022-10" db="EMBL/GenBank/DDBJ databases">
        <title>Completed Genome Sequence of two octocoral isolated bacterium, Endozoicomonas euniceicola EF212T and Endozoicomonas gorgoniicola PS125T.</title>
        <authorList>
            <person name="Chiou Y.-J."/>
            <person name="Chen Y.-H."/>
        </authorList>
    </citation>
    <scope>NUCLEOTIDE SEQUENCE</scope>
    <source>
        <strain evidence="1">EF212</strain>
    </source>
</reference>
<keyword evidence="2" id="KW-1185">Reference proteome</keyword>
<sequence>MTKKATRMVFHGVTRQICQRWRIPLTDINSGYCYDWARLATQHCPAAQLFYVRRLIPHAFIYFTGQWFDAQRPAGVRQWQQLPLFKPYRAVLHPKDLIHWQPGDRFWRNH</sequence>
<dbReference type="Proteomes" id="UP001163255">
    <property type="component" value="Chromosome"/>
</dbReference>
<gene>
    <name evidence="1" type="ORF">NX720_01035</name>
</gene>
<dbReference type="EMBL" id="CP103300">
    <property type="protein sequence ID" value="UYM16552.1"/>
    <property type="molecule type" value="Genomic_DNA"/>
</dbReference>
<dbReference type="RefSeq" id="WP_262598846.1">
    <property type="nucleotide sequence ID" value="NZ_CP103300.1"/>
</dbReference>
<name>A0ABY6GUV6_9GAMM</name>
<evidence type="ECO:0000313" key="2">
    <source>
        <dbReference type="Proteomes" id="UP001163255"/>
    </source>
</evidence>
<evidence type="ECO:0000313" key="1">
    <source>
        <dbReference type="EMBL" id="UYM16552.1"/>
    </source>
</evidence>
<accession>A0ABY6GUV6</accession>
<organism evidence="1 2">
    <name type="scientific">Endozoicomonas euniceicola</name>
    <dbReference type="NCBI Taxonomy" id="1234143"/>
    <lineage>
        <taxon>Bacteria</taxon>
        <taxon>Pseudomonadati</taxon>
        <taxon>Pseudomonadota</taxon>
        <taxon>Gammaproteobacteria</taxon>
        <taxon>Oceanospirillales</taxon>
        <taxon>Endozoicomonadaceae</taxon>
        <taxon>Endozoicomonas</taxon>
    </lineage>
</organism>
<protein>
    <submittedName>
        <fullName evidence="1">Uncharacterized protein</fullName>
    </submittedName>
</protein>
<proteinExistence type="predicted"/>